<dbReference type="InterPro" id="IPR042261">
    <property type="entry name" value="Lsr2-like_dimerization"/>
</dbReference>
<evidence type="ECO:0000256" key="2">
    <source>
        <dbReference type="SAM" id="MobiDB-lite"/>
    </source>
</evidence>
<keyword evidence="1" id="KW-0238">DNA-binding</keyword>
<evidence type="ECO:0000259" key="4">
    <source>
        <dbReference type="Pfam" id="PF23359"/>
    </source>
</evidence>
<feature type="domain" description="Lsr2 dimerization" evidence="3">
    <location>
        <begin position="45"/>
        <end position="97"/>
    </location>
</feature>
<dbReference type="InterPro" id="IPR024412">
    <property type="entry name" value="Lsr2_dim_dom"/>
</dbReference>
<feature type="compositionally biased region" description="Low complexity" evidence="2">
    <location>
        <begin position="101"/>
        <end position="112"/>
    </location>
</feature>
<sequence>MNTIAAIGLSAVRQLATTLATVILPTTSNHPHRGTPSGRPRPHPELADDVSGAVLPTDQVHTVHFGLDGTAYSIDLSPDNAAALRGDLAPWVKQAHRRSHTAGTSRTRRPTPGATPGPRPTTTIREWARANGHTVSDRGRLSTTVTRAYHAAH</sequence>
<dbReference type="Pfam" id="PF11774">
    <property type="entry name" value="Lsr2"/>
    <property type="match status" value="1"/>
</dbReference>
<dbReference type="RefSeq" id="WP_265384158.1">
    <property type="nucleotide sequence ID" value="NZ_CP110615.1"/>
</dbReference>
<feature type="region of interest" description="Disordered" evidence="2">
    <location>
        <begin position="93"/>
        <end position="123"/>
    </location>
</feature>
<dbReference type="InterPro" id="IPR055370">
    <property type="entry name" value="Lsr2_DNA-bd"/>
</dbReference>
<feature type="domain" description="Lsr2 DNA-binding" evidence="4">
    <location>
        <begin position="121"/>
        <end position="152"/>
    </location>
</feature>
<keyword evidence="6" id="KW-1185">Reference proteome</keyword>
<evidence type="ECO:0000259" key="3">
    <source>
        <dbReference type="Pfam" id="PF11774"/>
    </source>
</evidence>
<protein>
    <submittedName>
        <fullName evidence="5">Lsr2 family protein</fullName>
    </submittedName>
</protein>
<dbReference type="EMBL" id="CP110615">
    <property type="protein sequence ID" value="UZJ26054.1"/>
    <property type="molecule type" value="Genomic_DNA"/>
</dbReference>
<organism evidence="5 6">
    <name type="scientific">Rhodococcus antarcticus</name>
    <dbReference type="NCBI Taxonomy" id="2987751"/>
    <lineage>
        <taxon>Bacteria</taxon>
        <taxon>Bacillati</taxon>
        <taxon>Actinomycetota</taxon>
        <taxon>Actinomycetes</taxon>
        <taxon>Mycobacteriales</taxon>
        <taxon>Nocardiaceae</taxon>
        <taxon>Rhodococcus</taxon>
    </lineage>
</organism>
<name>A0ABY6P315_9NOCA</name>
<accession>A0ABY6P315</accession>
<evidence type="ECO:0000256" key="1">
    <source>
        <dbReference type="ARBA" id="ARBA00023125"/>
    </source>
</evidence>
<dbReference type="Gene3D" id="3.30.60.230">
    <property type="entry name" value="Lsr2, dimerization domain"/>
    <property type="match status" value="1"/>
</dbReference>
<dbReference type="Pfam" id="PF23359">
    <property type="entry name" value="Lsr2_DNA-bd"/>
    <property type="match status" value="1"/>
</dbReference>
<gene>
    <name evidence="5" type="ORF">RHODO2019_06375</name>
</gene>
<proteinExistence type="predicted"/>
<dbReference type="Gene3D" id="4.10.320.10">
    <property type="entry name" value="E3-binding domain"/>
    <property type="match status" value="1"/>
</dbReference>
<dbReference type="InterPro" id="IPR036625">
    <property type="entry name" value="E3-bd_dom_sf"/>
</dbReference>
<reference evidence="5" key="1">
    <citation type="submission" date="2022-10" db="EMBL/GenBank/DDBJ databases">
        <title>Rhodococcus sp.75.</title>
        <authorList>
            <person name="Sun M."/>
        </authorList>
    </citation>
    <scope>NUCLEOTIDE SEQUENCE</scope>
    <source>
        <strain evidence="5">75</strain>
    </source>
</reference>
<evidence type="ECO:0000313" key="5">
    <source>
        <dbReference type="EMBL" id="UZJ26054.1"/>
    </source>
</evidence>
<feature type="region of interest" description="Disordered" evidence="2">
    <location>
        <begin position="26"/>
        <end position="46"/>
    </location>
</feature>
<dbReference type="Proteomes" id="UP001164965">
    <property type="component" value="Chromosome"/>
</dbReference>
<evidence type="ECO:0000313" key="6">
    <source>
        <dbReference type="Proteomes" id="UP001164965"/>
    </source>
</evidence>